<dbReference type="PROSITE" id="PS50977">
    <property type="entry name" value="HTH_TETR_2"/>
    <property type="match status" value="1"/>
</dbReference>
<evidence type="ECO:0000313" key="4">
    <source>
        <dbReference type="EMBL" id="MEJ6011203.1"/>
    </source>
</evidence>
<dbReference type="Gene3D" id="1.10.357.10">
    <property type="entry name" value="Tetracycline Repressor, domain 2"/>
    <property type="match status" value="1"/>
</dbReference>
<dbReference type="SUPFAM" id="SSF46689">
    <property type="entry name" value="Homeodomain-like"/>
    <property type="match status" value="1"/>
</dbReference>
<accession>A0ABU8SB53</accession>
<dbReference type="InterPro" id="IPR050109">
    <property type="entry name" value="HTH-type_TetR-like_transc_reg"/>
</dbReference>
<dbReference type="RefSeq" id="WP_339968186.1">
    <property type="nucleotide sequence ID" value="NZ_JBBHJY010000008.1"/>
</dbReference>
<organism evidence="4 5">
    <name type="scientific">Novosphingobium aquae</name>
    <dbReference type="NCBI Taxonomy" id="3133435"/>
    <lineage>
        <taxon>Bacteria</taxon>
        <taxon>Pseudomonadati</taxon>
        <taxon>Pseudomonadota</taxon>
        <taxon>Alphaproteobacteria</taxon>
        <taxon>Sphingomonadales</taxon>
        <taxon>Sphingomonadaceae</taxon>
        <taxon>Novosphingobium</taxon>
    </lineage>
</organism>
<keyword evidence="5" id="KW-1185">Reference proteome</keyword>
<feature type="DNA-binding region" description="H-T-H motif" evidence="2">
    <location>
        <begin position="44"/>
        <end position="63"/>
    </location>
</feature>
<evidence type="ECO:0000259" key="3">
    <source>
        <dbReference type="PROSITE" id="PS50977"/>
    </source>
</evidence>
<dbReference type="EMBL" id="JBBHJY010000008">
    <property type="protein sequence ID" value="MEJ6011203.1"/>
    <property type="molecule type" value="Genomic_DNA"/>
</dbReference>
<gene>
    <name evidence="4" type="ORF">WG900_14880</name>
</gene>
<evidence type="ECO:0000256" key="1">
    <source>
        <dbReference type="ARBA" id="ARBA00023125"/>
    </source>
</evidence>
<dbReference type="PRINTS" id="PR00455">
    <property type="entry name" value="HTHTETR"/>
</dbReference>
<name>A0ABU8SB53_9SPHN</name>
<dbReference type="PANTHER" id="PTHR30055:SF146">
    <property type="entry name" value="HTH-TYPE TRANSCRIPTIONAL DUAL REGULATOR CECR"/>
    <property type="match status" value="1"/>
</dbReference>
<feature type="domain" description="HTH tetR-type" evidence="3">
    <location>
        <begin position="21"/>
        <end position="81"/>
    </location>
</feature>
<dbReference type="Pfam" id="PF00440">
    <property type="entry name" value="TetR_N"/>
    <property type="match status" value="1"/>
</dbReference>
<protein>
    <submittedName>
        <fullName evidence="4">TetR/AcrR family transcriptional regulator</fullName>
    </submittedName>
</protein>
<sequence>MSDVDTIVRLRRGRPRKADAAQIDRRVIEAAWDVFLESGYEVATMEQIAERAGITKTTLYLRHNDKSALLRATVNDRMSRWSLENSRDGWIEGDTLEERLVSLACRILAVGNNPDILATSRLIHGTTGDAGRIARELDRFIREPMIEEVTGEIAEYGHIEGFPAKDPQAIARFFIGMLGSMIDQYAEDYGNPEQHEKLARQVVAVLFRGRSEW</sequence>
<reference evidence="4 5" key="1">
    <citation type="submission" date="2024-03" db="EMBL/GenBank/DDBJ databases">
        <authorList>
            <person name="Jo J.-H."/>
        </authorList>
    </citation>
    <scope>NUCLEOTIDE SEQUENCE [LARGE SCALE GENOMIC DNA]</scope>
    <source>
        <strain evidence="4 5">AS3R-12</strain>
    </source>
</reference>
<dbReference type="InterPro" id="IPR001647">
    <property type="entry name" value="HTH_TetR"/>
</dbReference>
<keyword evidence="1 2" id="KW-0238">DNA-binding</keyword>
<dbReference type="InterPro" id="IPR009057">
    <property type="entry name" value="Homeodomain-like_sf"/>
</dbReference>
<comment type="caution">
    <text evidence="4">The sequence shown here is derived from an EMBL/GenBank/DDBJ whole genome shotgun (WGS) entry which is preliminary data.</text>
</comment>
<evidence type="ECO:0000256" key="2">
    <source>
        <dbReference type="PROSITE-ProRule" id="PRU00335"/>
    </source>
</evidence>
<dbReference type="PANTHER" id="PTHR30055">
    <property type="entry name" value="HTH-TYPE TRANSCRIPTIONAL REGULATOR RUTR"/>
    <property type="match status" value="1"/>
</dbReference>
<evidence type="ECO:0000313" key="5">
    <source>
        <dbReference type="Proteomes" id="UP001379235"/>
    </source>
</evidence>
<proteinExistence type="predicted"/>
<dbReference type="Proteomes" id="UP001379235">
    <property type="component" value="Unassembled WGS sequence"/>
</dbReference>